<reference evidence="2 3" key="1">
    <citation type="submission" date="2016-02" db="EMBL/GenBank/DDBJ databases">
        <title>Draft genome sequence of Polaribacter atrinae KACC17473.</title>
        <authorList>
            <person name="Shin S.-K."/>
            <person name="Yi H."/>
        </authorList>
    </citation>
    <scope>NUCLEOTIDE SEQUENCE [LARGE SCALE GENOMIC DNA]</scope>
    <source>
        <strain evidence="2 3">KACC 17473</strain>
    </source>
</reference>
<keyword evidence="3" id="KW-1185">Reference proteome</keyword>
<protein>
    <recommendedName>
        <fullName evidence="4">Pentapeptide repeat-containing protein</fullName>
    </recommendedName>
</protein>
<feature type="signal peptide" evidence="1">
    <location>
        <begin position="1"/>
        <end position="21"/>
    </location>
</feature>
<evidence type="ECO:0000256" key="1">
    <source>
        <dbReference type="SAM" id="SignalP"/>
    </source>
</evidence>
<dbReference type="OrthoDB" id="1123130at2"/>
<name>A0A176TDZ8_9FLAO</name>
<evidence type="ECO:0008006" key="4">
    <source>
        <dbReference type="Google" id="ProtNLM"/>
    </source>
</evidence>
<dbReference type="AlphaFoldDB" id="A0A176TDZ8"/>
<dbReference type="EMBL" id="LVWE01000009">
    <property type="protein sequence ID" value="OAD45989.1"/>
    <property type="molecule type" value="Genomic_DNA"/>
</dbReference>
<gene>
    <name evidence="2" type="ORF">LPB303_04795</name>
</gene>
<dbReference type="Pfam" id="PF13576">
    <property type="entry name" value="Pentapeptide_3"/>
    <property type="match status" value="1"/>
</dbReference>
<evidence type="ECO:0000313" key="3">
    <source>
        <dbReference type="Proteomes" id="UP000076923"/>
    </source>
</evidence>
<dbReference type="STRING" id="1333662.LPB303_04795"/>
<proteinExistence type="predicted"/>
<dbReference type="InterPro" id="IPR001646">
    <property type="entry name" value="5peptide_repeat"/>
</dbReference>
<comment type="caution">
    <text evidence="2">The sequence shown here is derived from an EMBL/GenBank/DDBJ whole genome shotgun (WGS) entry which is preliminary data.</text>
</comment>
<accession>A0A176TDZ8</accession>
<feature type="chain" id="PRO_5008049833" description="Pentapeptide repeat-containing protein" evidence="1">
    <location>
        <begin position="22"/>
        <end position="264"/>
    </location>
</feature>
<dbReference type="RefSeq" id="WP_068448574.1">
    <property type="nucleotide sequence ID" value="NZ_CP150660.1"/>
</dbReference>
<keyword evidence="1" id="KW-0732">Signal</keyword>
<sequence>MKNKKLLLAFTLLLISTVTVAQKKIDASKIMEDIKTGKSISINNATIIGVLDFTYMKEALKKTSHKKKSSWFNWNSNSSTNEIKKIIDVNVSFTNCTFIDDVLAYIPDEDTGLTFTASFENETIFKNCLFESKAMFKYSRFEKNTDFSGSNFKDDSTFKYAKFDREISFANTTFHEIATFKYAKFKNSTSFNDVLFKDDATFKYSQFLDGVNFKNTIFKENLNIKYMKVSGKFDITNIKVGYEIDSKYTKINGKSFNKSILDKK</sequence>
<dbReference type="Proteomes" id="UP000076923">
    <property type="component" value="Unassembled WGS sequence"/>
</dbReference>
<evidence type="ECO:0000313" key="2">
    <source>
        <dbReference type="EMBL" id="OAD45989.1"/>
    </source>
</evidence>
<organism evidence="2 3">
    <name type="scientific">Polaribacter atrinae</name>
    <dbReference type="NCBI Taxonomy" id="1333662"/>
    <lineage>
        <taxon>Bacteria</taxon>
        <taxon>Pseudomonadati</taxon>
        <taxon>Bacteroidota</taxon>
        <taxon>Flavobacteriia</taxon>
        <taxon>Flavobacteriales</taxon>
        <taxon>Flavobacteriaceae</taxon>
    </lineage>
</organism>